<proteinExistence type="inferred from homology"/>
<sequence length="209" mass="24404">MPTSIYHITHIDNLPSILKSGGLIANSRLRQRQTNYLDIAHENIQDRRARTEVPCGAGGYLHDYVPFYFAPRSPMLYAIHKQNVDGYSGGQKPIIHLVSQIEAIENSEIAFAFTDGHGIMDYTDFYDDLYALSHVIDWELMESKYWFDTPDDPNRKCKRQAEFLVHEFCHWNLIKEIGVINLTIQTQVREILQKFNIQTPINVYSNWYY</sequence>
<feature type="domain" description="DarT" evidence="7">
    <location>
        <begin position="3"/>
        <end position="209"/>
    </location>
</feature>
<gene>
    <name evidence="8" type="ORF">H6G95_25295</name>
</gene>
<evidence type="ECO:0000313" key="9">
    <source>
        <dbReference type="Proteomes" id="UP000604661"/>
    </source>
</evidence>
<feature type="binding site" evidence="6">
    <location>
        <begin position="7"/>
        <end position="9"/>
    </location>
    <ligand>
        <name>NAD(+)</name>
        <dbReference type="ChEBI" id="CHEBI:57540"/>
    </ligand>
</feature>
<keyword evidence="9" id="KW-1185">Reference proteome</keyword>
<dbReference type="RefSeq" id="WP_190898665.1">
    <property type="nucleotide sequence ID" value="NZ_JACJTE010000037.1"/>
</dbReference>
<dbReference type="Pfam" id="PF14487">
    <property type="entry name" value="DarT"/>
    <property type="match status" value="1"/>
</dbReference>
<keyword evidence="4 6" id="KW-0548">Nucleotidyltransferase</keyword>
<evidence type="ECO:0000256" key="5">
    <source>
        <dbReference type="ARBA" id="ARBA00023125"/>
    </source>
</evidence>
<evidence type="ECO:0000313" key="8">
    <source>
        <dbReference type="EMBL" id="MBD2563862.1"/>
    </source>
</evidence>
<evidence type="ECO:0000256" key="2">
    <source>
        <dbReference type="ARBA" id="ARBA00022676"/>
    </source>
</evidence>
<evidence type="ECO:0000256" key="3">
    <source>
        <dbReference type="ARBA" id="ARBA00022679"/>
    </source>
</evidence>
<dbReference type="EMBL" id="JACJTE010000037">
    <property type="protein sequence ID" value="MBD2563862.1"/>
    <property type="molecule type" value="Genomic_DNA"/>
</dbReference>
<reference evidence="8 9" key="1">
    <citation type="journal article" date="2020" name="ISME J.">
        <title>Comparative genomics reveals insights into cyanobacterial evolution and habitat adaptation.</title>
        <authorList>
            <person name="Chen M.Y."/>
            <person name="Teng W.K."/>
            <person name="Zhao L."/>
            <person name="Hu C.X."/>
            <person name="Zhou Y.K."/>
            <person name="Han B.P."/>
            <person name="Song L.R."/>
            <person name="Shu W.S."/>
        </authorList>
    </citation>
    <scope>NUCLEOTIDE SEQUENCE [LARGE SCALE GENOMIC DNA]</scope>
    <source>
        <strain evidence="8 9">FACHB-391</strain>
    </source>
</reference>
<accession>A0ABR8F151</accession>
<feature type="active site" description="Proton acceptor" evidence="6">
    <location>
        <position position="48"/>
    </location>
</feature>
<feature type="active site" evidence="6">
    <location>
        <position position="162"/>
    </location>
</feature>
<evidence type="ECO:0000259" key="7">
    <source>
        <dbReference type="PROSITE" id="PS52018"/>
    </source>
</evidence>
<dbReference type="PROSITE" id="PS52018">
    <property type="entry name" value="DART"/>
    <property type="match status" value="1"/>
</dbReference>
<feature type="binding site" evidence="6">
    <location>
        <position position="48"/>
    </location>
    <ligand>
        <name>NAD(+)</name>
        <dbReference type="ChEBI" id="CHEBI:57540"/>
    </ligand>
</feature>
<organism evidence="8 9">
    <name type="scientific">Nostoc linckia FACHB-391</name>
    <dbReference type="NCBI Taxonomy" id="2692906"/>
    <lineage>
        <taxon>Bacteria</taxon>
        <taxon>Bacillati</taxon>
        <taxon>Cyanobacteriota</taxon>
        <taxon>Cyanophyceae</taxon>
        <taxon>Nostocales</taxon>
        <taxon>Nostocaceae</taxon>
        <taxon>Nostoc</taxon>
    </lineage>
</organism>
<comment type="caution">
    <text evidence="8">The sequence shown here is derived from an EMBL/GenBank/DDBJ whole genome shotgun (WGS) entry which is preliminary data.</text>
</comment>
<dbReference type="Proteomes" id="UP000604661">
    <property type="component" value="Unassembled WGS sequence"/>
</dbReference>
<comment type="catalytic activity">
    <reaction evidence="6">
        <text>a thymidine in DNA + NAD(+) = an N-(ADP-alpha-D-ribosyl)-thymidine in DNA + nicotinamide + H(+)</text>
        <dbReference type="Rhea" id="RHEA:71651"/>
        <dbReference type="Rhea" id="RHEA-COMP:13556"/>
        <dbReference type="Rhea" id="RHEA-COMP:18051"/>
        <dbReference type="ChEBI" id="CHEBI:15378"/>
        <dbReference type="ChEBI" id="CHEBI:17154"/>
        <dbReference type="ChEBI" id="CHEBI:57540"/>
        <dbReference type="ChEBI" id="CHEBI:137386"/>
        <dbReference type="ChEBI" id="CHEBI:191199"/>
    </reaction>
</comment>
<evidence type="ECO:0000256" key="1">
    <source>
        <dbReference type="ARBA" id="ARBA00022649"/>
    </source>
</evidence>
<keyword evidence="5 6" id="KW-0238">DNA-binding</keyword>
<protein>
    <submittedName>
        <fullName evidence="8">DUF4433 domain-containing protein</fullName>
    </submittedName>
</protein>
<comment type="similarity">
    <text evidence="6">Belongs to the DarT ADP-ribosyltransferase family.</text>
</comment>
<keyword evidence="3 6" id="KW-0808">Transferase</keyword>
<keyword evidence="1 6" id="KW-1277">Toxin-antitoxin system</keyword>
<comment type="caution">
    <text evidence="6">Lacks conserved residue(s) required for the propagation of feature annotation.</text>
</comment>
<keyword evidence="2 6" id="KW-0328">Glycosyltransferase</keyword>
<name>A0ABR8F151_NOSLI</name>
<dbReference type="InterPro" id="IPR029494">
    <property type="entry name" value="DarT"/>
</dbReference>
<evidence type="ECO:0000256" key="4">
    <source>
        <dbReference type="ARBA" id="ARBA00022695"/>
    </source>
</evidence>
<evidence type="ECO:0000256" key="6">
    <source>
        <dbReference type="PROSITE-ProRule" id="PRU01362"/>
    </source>
</evidence>